<reference evidence="1" key="1">
    <citation type="journal article" date="2023" name="Mol. Phylogenet. Evol.">
        <title>Genome-scale phylogeny and comparative genomics of the fungal order Sordariales.</title>
        <authorList>
            <person name="Hensen N."/>
            <person name="Bonometti L."/>
            <person name="Westerberg I."/>
            <person name="Brannstrom I.O."/>
            <person name="Guillou S."/>
            <person name="Cros-Aarteil S."/>
            <person name="Calhoun S."/>
            <person name="Haridas S."/>
            <person name="Kuo A."/>
            <person name="Mondo S."/>
            <person name="Pangilinan J."/>
            <person name="Riley R."/>
            <person name="LaButti K."/>
            <person name="Andreopoulos B."/>
            <person name="Lipzen A."/>
            <person name="Chen C."/>
            <person name="Yan M."/>
            <person name="Daum C."/>
            <person name="Ng V."/>
            <person name="Clum A."/>
            <person name="Steindorff A."/>
            <person name="Ohm R.A."/>
            <person name="Martin F."/>
            <person name="Silar P."/>
            <person name="Natvig D.O."/>
            <person name="Lalanne C."/>
            <person name="Gautier V."/>
            <person name="Ament-Velasquez S.L."/>
            <person name="Kruys A."/>
            <person name="Hutchinson M.I."/>
            <person name="Powell A.J."/>
            <person name="Barry K."/>
            <person name="Miller A.N."/>
            <person name="Grigoriev I.V."/>
            <person name="Debuchy R."/>
            <person name="Gladieux P."/>
            <person name="Hiltunen Thoren M."/>
            <person name="Johannesson H."/>
        </authorList>
    </citation>
    <scope>NUCLEOTIDE SEQUENCE</scope>
    <source>
        <strain evidence="1">CBS 315.58</strain>
    </source>
</reference>
<organism evidence="1 2">
    <name type="scientific">Triangularia verruculosa</name>
    <dbReference type="NCBI Taxonomy" id="2587418"/>
    <lineage>
        <taxon>Eukaryota</taxon>
        <taxon>Fungi</taxon>
        <taxon>Dikarya</taxon>
        <taxon>Ascomycota</taxon>
        <taxon>Pezizomycotina</taxon>
        <taxon>Sordariomycetes</taxon>
        <taxon>Sordariomycetidae</taxon>
        <taxon>Sordariales</taxon>
        <taxon>Podosporaceae</taxon>
        <taxon>Triangularia</taxon>
    </lineage>
</organism>
<reference evidence="1" key="2">
    <citation type="submission" date="2023-05" db="EMBL/GenBank/DDBJ databases">
        <authorList>
            <consortium name="Lawrence Berkeley National Laboratory"/>
            <person name="Steindorff A."/>
            <person name="Hensen N."/>
            <person name="Bonometti L."/>
            <person name="Westerberg I."/>
            <person name="Brannstrom I.O."/>
            <person name="Guillou S."/>
            <person name="Cros-Aarteil S."/>
            <person name="Calhoun S."/>
            <person name="Haridas S."/>
            <person name="Kuo A."/>
            <person name="Mondo S."/>
            <person name="Pangilinan J."/>
            <person name="Riley R."/>
            <person name="Labutti K."/>
            <person name="Andreopoulos B."/>
            <person name="Lipzen A."/>
            <person name="Chen C."/>
            <person name="Yanf M."/>
            <person name="Daum C."/>
            <person name="Ng V."/>
            <person name="Clum A."/>
            <person name="Ohm R."/>
            <person name="Martin F."/>
            <person name="Silar P."/>
            <person name="Natvig D."/>
            <person name="Lalanne C."/>
            <person name="Gautier V."/>
            <person name="Ament-Velasquez S.L."/>
            <person name="Kruys A."/>
            <person name="Hutchinson M.I."/>
            <person name="Powell A.J."/>
            <person name="Barry K."/>
            <person name="Miller A.N."/>
            <person name="Grigoriev I.V."/>
            <person name="Debuchy R."/>
            <person name="Gladieux P."/>
            <person name="Thoren M.H."/>
            <person name="Johannesson H."/>
        </authorList>
    </citation>
    <scope>NUCLEOTIDE SEQUENCE</scope>
    <source>
        <strain evidence="1">CBS 315.58</strain>
    </source>
</reference>
<name>A0AAN6X5T8_9PEZI</name>
<dbReference type="Proteomes" id="UP001303160">
    <property type="component" value="Unassembled WGS sequence"/>
</dbReference>
<dbReference type="SUPFAM" id="SSF50939">
    <property type="entry name" value="Sialidases"/>
    <property type="match status" value="1"/>
</dbReference>
<dbReference type="GO" id="GO:0016787">
    <property type="term" value="F:hydrolase activity"/>
    <property type="evidence" value="ECO:0007669"/>
    <property type="project" value="UniProtKB-KW"/>
</dbReference>
<accession>A0AAN6X5T8</accession>
<keyword evidence="2" id="KW-1185">Reference proteome</keyword>
<protein>
    <submittedName>
        <fullName evidence="1">Glycoside hydrolase</fullName>
    </submittedName>
</protein>
<sequence length="322" mass="35410">MTCPIISVVIRAGMVPPGGRQFRVVPQDHFVNNVTGTYPRLTRLSDGSILFGFTRFGPNGERILQISRSTDQGRTFTAHGEVARCPRNDCDNMYLLEVLGPQGSIVLAAFRNHDWDNPQQQNYNWFRITVCQSIDGGRSWSYLSQGFENAAPFGSAPITVTGAGERLRDGMVGVAETRDTALRRDAIVMVLETTRKGTFSVESVISYDDGASWGFRRPVFEAIEGRNVGAPQIASFGDGSLAAVFMTDEDTVVPAWPNRALVKALFSRAPANGNLRWYGRGLVGSATSFWPGIMRLHDTALLSVHESEGKIRGRLLTVMNSY</sequence>
<gene>
    <name evidence="1" type="ORF">QBC40DRAFT_311406</name>
</gene>
<proteinExistence type="predicted"/>
<dbReference type="EMBL" id="MU864057">
    <property type="protein sequence ID" value="KAK4194505.1"/>
    <property type="molecule type" value="Genomic_DNA"/>
</dbReference>
<comment type="caution">
    <text evidence="1">The sequence shown here is derived from an EMBL/GenBank/DDBJ whole genome shotgun (WGS) entry which is preliminary data.</text>
</comment>
<evidence type="ECO:0000313" key="1">
    <source>
        <dbReference type="EMBL" id="KAK4194505.1"/>
    </source>
</evidence>
<keyword evidence="1" id="KW-0378">Hydrolase</keyword>
<dbReference type="InterPro" id="IPR036278">
    <property type="entry name" value="Sialidase_sf"/>
</dbReference>
<dbReference type="PANTHER" id="PTHR38792">
    <property type="entry name" value="BNR/ASP-BOX REPEAT DOMAIN PROTEIN (AFU_ORTHOLOGUE AFUA_7G06430)-RELATED"/>
    <property type="match status" value="1"/>
</dbReference>
<dbReference type="AlphaFoldDB" id="A0AAN6X5T8"/>
<dbReference type="PANTHER" id="PTHR38792:SF3">
    <property type="entry name" value="BNR_ASP-BOX REPEAT DOMAIN PROTEIN (AFU_ORTHOLOGUE AFUA_7G06430)-RELATED"/>
    <property type="match status" value="1"/>
</dbReference>
<dbReference type="Gene3D" id="2.120.10.10">
    <property type="match status" value="1"/>
</dbReference>
<evidence type="ECO:0000313" key="2">
    <source>
        <dbReference type="Proteomes" id="UP001303160"/>
    </source>
</evidence>
<dbReference type="CDD" id="cd15482">
    <property type="entry name" value="Sialidase_non-viral"/>
    <property type="match status" value="1"/>
</dbReference>